<reference evidence="1 2" key="1">
    <citation type="submission" date="2023-07" db="EMBL/GenBank/DDBJ databases">
        <authorList>
            <person name="Lian W.-H."/>
        </authorList>
    </citation>
    <scope>NUCLEOTIDE SEQUENCE [LARGE SCALE GENOMIC DNA]</scope>
    <source>
        <strain evidence="1 2">SYSU DXS3180</strain>
    </source>
</reference>
<keyword evidence="2" id="KW-1185">Reference proteome</keyword>
<organism evidence="1 2">
    <name type="scientific">Danxiaibacter flavus</name>
    <dbReference type="NCBI Taxonomy" id="3049108"/>
    <lineage>
        <taxon>Bacteria</taxon>
        <taxon>Pseudomonadati</taxon>
        <taxon>Bacteroidota</taxon>
        <taxon>Chitinophagia</taxon>
        <taxon>Chitinophagales</taxon>
        <taxon>Chitinophagaceae</taxon>
        <taxon>Danxiaibacter</taxon>
    </lineage>
</organism>
<protein>
    <submittedName>
        <fullName evidence="1">SusD/RagB family nutrient-binding outer membrane lipoprotein</fullName>
    </submittedName>
</protein>
<name>A0ABV3ZEL5_9BACT</name>
<dbReference type="InterPro" id="IPR041662">
    <property type="entry name" value="SusD-like_2"/>
</dbReference>
<proteinExistence type="predicted"/>
<dbReference type="InterPro" id="IPR011990">
    <property type="entry name" value="TPR-like_helical_dom_sf"/>
</dbReference>
<evidence type="ECO:0000313" key="2">
    <source>
        <dbReference type="Proteomes" id="UP001560573"/>
    </source>
</evidence>
<dbReference type="Gene3D" id="1.25.40.390">
    <property type="match status" value="1"/>
</dbReference>
<gene>
    <name evidence="1" type="ORF">QTN47_09085</name>
</gene>
<comment type="caution">
    <text evidence="1">The sequence shown here is derived from an EMBL/GenBank/DDBJ whole genome shotgun (WGS) entry which is preliminary data.</text>
</comment>
<dbReference type="RefSeq" id="WP_369329048.1">
    <property type="nucleotide sequence ID" value="NZ_JAULBC010000002.1"/>
</dbReference>
<keyword evidence="1" id="KW-0449">Lipoprotein</keyword>
<dbReference type="PROSITE" id="PS51257">
    <property type="entry name" value="PROKAR_LIPOPROTEIN"/>
    <property type="match status" value="1"/>
</dbReference>
<evidence type="ECO:0000313" key="1">
    <source>
        <dbReference type="EMBL" id="MEX6687644.1"/>
    </source>
</evidence>
<sequence>MKKILIILSVFAALASCKKDIQNLNEGPKLYTDVPPATLFSNAQKNLADIHTSSSVNRNIFRLIVQYWTETTYTDEANYDLTTRSLPDQLWNIIYRDIIVNLEKAKTLIPQQDPQVVSDIVKKNETAMCDITEVYAFSMLVNTFGNIPYTDALKVDSIVQPKFDDAQTVYYTLLTRLDAAIAQLDNTDAGFEDADLIYGGSIDKWKMFANSLKLKLAMVIADSDPTKAKTLVEQAAPNVFTSNGDNATFQYLGNTPNTNPIWVDLVQSGRHDFIACKTLMDKLNTLVDPRIPLYLVPNANGVYIGAPAGLKSSFTAYASPSEQMLETTFPGDLLDYSETEFLLAEAKERGFNVSGTAEDHYNNAIRASILYWNGSDADATTYLASANVKYATSQGTWKQKIGLQKWIAEYNRGYDAWIDVRRLDYPEMAVPDKAQSGFPNRFNYPVKEQNVNTTNYDEAVKAMGGDDKVEVKLFWDKF</sequence>
<dbReference type="SUPFAM" id="SSF48452">
    <property type="entry name" value="TPR-like"/>
    <property type="match status" value="1"/>
</dbReference>
<dbReference type="Proteomes" id="UP001560573">
    <property type="component" value="Unassembled WGS sequence"/>
</dbReference>
<accession>A0ABV3ZEL5</accession>
<dbReference type="Pfam" id="PF12771">
    <property type="entry name" value="SusD-like_2"/>
    <property type="match status" value="1"/>
</dbReference>
<dbReference type="EMBL" id="JAULBC010000002">
    <property type="protein sequence ID" value="MEX6687644.1"/>
    <property type="molecule type" value="Genomic_DNA"/>
</dbReference>